<dbReference type="Pfam" id="PF21305">
    <property type="entry name" value="type_II_gspD_N0"/>
    <property type="match status" value="1"/>
</dbReference>
<sequence>MPTRQHHGLFANRPVDPSARFSHCLAWVALLPVLVLAALLSLSLSGCTADSALDPNYLSAKAPTGFGADDLNARTGARTRSGTVLGGGGSAGARGAELYPGTEARMRSSAEPGISASGEGYLLNFENADVAAVIKAVMGDVLKANYTVDGRVSGSVSISSARPVSKASLIPVLETALKSVDATIVNSGGVYRVVPSPDGIGGSRLEVGSASGGYGVTVIPVKYVSVATLAKLMENFVTKAGAIRPDPASGIVLVMGTTAERRAALDAAAAIDIDIMRAQSVGIFPLANSSPETVVGEMQKIASSGEGGWAQGQVQFQPMDRMSAVLVIARSNEMLKSAGRWIQRLDRLDPAAVGVKVYKLRYAPAAKVAGMLNDIFSGRSGSTPVGTSDRDALQPSSASEQGKDVQTGEGNARSGVLTASAGQDPAAAGIDTHGASLAMGPASSASSGGGNDAVRITADTINNSLLIYSSKEQYRFIEATIRQIDQAPEQVAIEATIAEVALTNQLQYGVQAYLESRNLGLGTGNGAGGFTSSSSSPLVNAVVPGGNLILGSTVSPRIVLNALHALTSVKILSSPSLVVLDNQTASLQVGNQVAIKTQSSQSTDSTSAPVINNITYKDTGIILNVAPRVGADGVVTLDIQQEISNVVDNSGGRDGLTPTISQRRVKSQIAVPSGQTVMLAGLISNKTTNGRSGLPGSQNWGFLGELLSTHDNHAERNELVIFIKPQVIHDQFDAQAAAEQFRARLDALNSAYRRPRG</sequence>
<evidence type="ECO:0000256" key="5">
    <source>
        <dbReference type="ARBA" id="ARBA00022692"/>
    </source>
</evidence>
<dbReference type="EMBL" id="MKIP01000059">
    <property type="protein sequence ID" value="OLP57742.1"/>
    <property type="molecule type" value="Genomic_DNA"/>
</dbReference>
<evidence type="ECO:0000313" key="16">
    <source>
        <dbReference type="Proteomes" id="UP000186364"/>
    </source>
</evidence>
<organism evidence="15 16">
    <name type="scientific">Xaviernesmea oryzae</name>
    <dbReference type="NCBI Taxonomy" id="464029"/>
    <lineage>
        <taxon>Bacteria</taxon>
        <taxon>Pseudomonadati</taxon>
        <taxon>Pseudomonadota</taxon>
        <taxon>Alphaproteobacteria</taxon>
        <taxon>Hyphomicrobiales</taxon>
        <taxon>Rhizobiaceae</taxon>
        <taxon>Rhizobium/Agrobacterium group</taxon>
        <taxon>Xaviernesmea</taxon>
    </lineage>
</organism>
<dbReference type="GO" id="GO:0015628">
    <property type="term" value="P:protein secretion by the type II secretion system"/>
    <property type="evidence" value="ECO:0007669"/>
    <property type="project" value="InterPro"/>
</dbReference>
<evidence type="ECO:0000259" key="12">
    <source>
        <dbReference type="Pfam" id="PF00263"/>
    </source>
</evidence>
<dbReference type="PANTHER" id="PTHR30332:SF25">
    <property type="entry name" value="SECRETIN XPSD"/>
    <property type="match status" value="1"/>
</dbReference>
<dbReference type="InterPro" id="IPR004846">
    <property type="entry name" value="T2SS/T3SS_dom"/>
</dbReference>
<protein>
    <submittedName>
        <fullName evidence="15">Type II secretion system protein GspD</fullName>
    </submittedName>
</protein>
<comment type="caution">
    <text evidence="15">The sequence shown here is derived from an EMBL/GenBank/DDBJ whole genome shotgun (WGS) entry which is preliminary data.</text>
</comment>
<keyword evidence="5" id="KW-0812">Transmembrane</keyword>
<dbReference type="InterPro" id="IPR049371">
    <property type="entry name" value="GspD-like_N0"/>
</dbReference>
<keyword evidence="6" id="KW-0732">Signal</keyword>
<dbReference type="InterPro" id="IPR038591">
    <property type="entry name" value="NolW-like_sf"/>
</dbReference>
<evidence type="ECO:0000256" key="7">
    <source>
        <dbReference type="ARBA" id="ARBA00022927"/>
    </source>
</evidence>
<accession>A0A1Q9AQP5</accession>
<dbReference type="AlphaFoldDB" id="A0A1Q9AQP5"/>
<dbReference type="InterPro" id="IPR050810">
    <property type="entry name" value="Bact_Secretion_Sys_Channel"/>
</dbReference>
<evidence type="ECO:0000256" key="9">
    <source>
        <dbReference type="ARBA" id="ARBA00023237"/>
    </source>
</evidence>
<evidence type="ECO:0000259" key="14">
    <source>
        <dbReference type="Pfam" id="PF21305"/>
    </source>
</evidence>
<feature type="region of interest" description="Disordered" evidence="11">
    <location>
        <begin position="381"/>
        <end position="416"/>
    </location>
</feature>
<evidence type="ECO:0000256" key="2">
    <source>
        <dbReference type="ARBA" id="ARBA00006980"/>
    </source>
</evidence>
<dbReference type="Gene3D" id="3.30.1370.120">
    <property type="match status" value="2"/>
</dbReference>
<feature type="domain" description="NolW-like" evidence="13">
    <location>
        <begin position="355"/>
        <end position="490"/>
    </location>
</feature>
<keyword evidence="3 10" id="KW-0813">Transport</keyword>
<dbReference type="GO" id="GO:0009279">
    <property type="term" value="C:cell outer membrane"/>
    <property type="evidence" value="ECO:0007669"/>
    <property type="project" value="UniProtKB-SubCell"/>
</dbReference>
<name>A0A1Q9AQP5_9HYPH</name>
<evidence type="ECO:0000256" key="8">
    <source>
        <dbReference type="ARBA" id="ARBA00023136"/>
    </source>
</evidence>
<dbReference type="InterPro" id="IPR013356">
    <property type="entry name" value="T2SS_GspD"/>
</dbReference>
<feature type="domain" description="NolW-like" evidence="13">
    <location>
        <begin position="216"/>
        <end position="275"/>
    </location>
</feature>
<evidence type="ECO:0000256" key="11">
    <source>
        <dbReference type="SAM" id="MobiDB-lite"/>
    </source>
</evidence>
<keyword evidence="8" id="KW-0472">Membrane</keyword>
<evidence type="ECO:0000256" key="4">
    <source>
        <dbReference type="ARBA" id="ARBA00022452"/>
    </source>
</evidence>
<feature type="domain" description="Type II/III secretion system secretin-like" evidence="12">
    <location>
        <begin position="563"/>
        <end position="728"/>
    </location>
</feature>
<dbReference type="InterPro" id="IPR005644">
    <property type="entry name" value="NolW-like"/>
</dbReference>
<reference evidence="15 16" key="1">
    <citation type="submission" date="2016-09" db="EMBL/GenBank/DDBJ databases">
        <title>Rhizobium sp. nov., a novel species isolated from the rice rhizosphere.</title>
        <authorList>
            <person name="Zhao J."/>
            <person name="Zhang X."/>
        </authorList>
    </citation>
    <scope>NUCLEOTIDE SEQUENCE [LARGE SCALE GENOMIC DNA]</scope>
    <source>
        <strain evidence="15 16">1.7048</strain>
    </source>
</reference>
<evidence type="ECO:0000256" key="10">
    <source>
        <dbReference type="RuleBase" id="RU004004"/>
    </source>
</evidence>
<dbReference type="NCBIfam" id="TIGR02517">
    <property type="entry name" value="type_II_gspD"/>
    <property type="match status" value="1"/>
</dbReference>
<keyword evidence="9" id="KW-0998">Cell outer membrane</keyword>
<comment type="subcellular location">
    <subcellularLocation>
        <location evidence="1 10">Cell outer membrane</location>
    </subcellularLocation>
</comment>
<dbReference type="OrthoDB" id="9775455at2"/>
<dbReference type="Proteomes" id="UP000186364">
    <property type="component" value="Unassembled WGS sequence"/>
</dbReference>
<evidence type="ECO:0000259" key="13">
    <source>
        <dbReference type="Pfam" id="PF03958"/>
    </source>
</evidence>
<keyword evidence="16" id="KW-1185">Reference proteome</keyword>
<dbReference type="Pfam" id="PF03958">
    <property type="entry name" value="Secretin_N"/>
    <property type="match status" value="2"/>
</dbReference>
<proteinExistence type="inferred from homology"/>
<dbReference type="GO" id="GO:0015627">
    <property type="term" value="C:type II protein secretion system complex"/>
    <property type="evidence" value="ECO:0007669"/>
    <property type="project" value="InterPro"/>
</dbReference>
<gene>
    <name evidence="15" type="ORF">BJF93_12805</name>
</gene>
<dbReference type="Pfam" id="PF00263">
    <property type="entry name" value="Secretin"/>
    <property type="match status" value="1"/>
</dbReference>
<feature type="domain" description="GspD-like N0" evidence="14">
    <location>
        <begin position="123"/>
        <end position="193"/>
    </location>
</feature>
<dbReference type="RefSeq" id="WP_139198965.1">
    <property type="nucleotide sequence ID" value="NZ_FOAM01000018.1"/>
</dbReference>
<evidence type="ECO:0000313" key="15">
    <source>
        <dbReference type="EMBL" id="OLP57742.1"/>
    </source>
</evidence>
<evidence type="ECO:0000256" key="6">
    <source>
        <dbReference type="ARBA" id="ARBA00022729"/>
    </source>
</evidence>
<dbReference type="PANTHER" id="PTHR30332">
    <property type="entry name" value="PROBABLE GENERAL SECRETION PATHWAY PROTEIN D"/>
    <property type="match status" value="1"/>
</dbReference>
<dbReference type="InterPro" id="IPR001775">
    <property type="entry name" value="GspD/PilQ"/>
</dbReference>
<keyword evidence="7" id="KW-0653">Protein transport</keyword>
<keyword evidence="4" id="KW-1134">Transmembrane beta strand</keyword>
<evidence type="ECO:0000256" key="1">
    <source>
        <dbReference type="ARBA" id="ARBA00004442"/>
    </source>
</evidence>
<comment type="similarity">
    <text evidence="2">Belongs to the bacterial secretin family. GSP D subfamily.</text>
</comment>
<evidence type="ECO:0000256" key="3">
    <source>
        <dbReference type="ARBA" id="ARBA00022448"/>
    </source>
</evidence>
<dbReference type="PRINTS" id="PR00811">
    <property type="entry name" value="BCTERIALGSPD"/>
</dbReference>